<keyword evidence="2" id="KW-0808">Transferase</keyword>
<evidence type="ECO:0000256" key="2">
    <source>
        <dbReference type="ARBA" id="ARBA00022679"/>
    </source>
</evidence>
<dbReference type="InterPro" id="IPR029063">
    <property type="entry name" value="SAM-dependent_MTases_sf"/>
</dbReference>
<dbReference type="PANTHER" id="PTHR12049">
    <property type="entry name" value="PROTEIN ARGININE METHYLTRANSFERASE NDUFAF7, MITOCHONDRIAL"/>
    <property type="match status" value="1"/>
</dbReference>
<proteinExistence type="predicted"/>
<gene>
    <name evidence="3" type="ORF">NSCAC_0019</name>
</gene>
<dbReference type="Gene3D" id="3.40.50.12710">
    <property type="match status" value="1"/>
</dbReference>
<dbReference type="Pfam" id="PF02636">
    <property type="entry name" value="Methyltransf_28"/>
    <property type="match status" value="1"/>
</dbReference>
<organism evidence="3 4">
    <name type="scientific">Candidatus Nitrosacidococcus tergens</name>
    <dbReference type="NCBI Taxonomy" id="553981"/>
    <lineage>
        <taxon>Bacteria</taxon>
        <taxon>Pseudomonadati</taxon>
        <taxon>Pseudomonadota</taxon>
        <taxon>Gammaproteobacteria</taxon>
        <taxon>Chromatiales</taxon>
        <taxon>Chromatiaceae</taxon>
        <taxon>Candidatus Nitrosacidococcus</taxon>
    </lineage>
</organism>
<dbReference type="Proteomes" id="UP000516072">
    <property type="component" value="Chromosome"/>
</dbReference>
<dbReference type="KEGG" id="ntg:NSCAC_0019"/>
<dbReference type="InterPro" id="IPR003788">
    <property type="entry name" value="NDUFAF7"/>
</dbReference>
<protein>
    <recommendedName>
        <fullName evidence="5">SAM-dependent methyltransferase</fullName>
    </recommendedName>
</protein>
<reference evidence="3 4" key="1">
    <citation type="submission" date="2020-03" db="EMBL/GenBank/DDBJ databases">
        <authorList>
            <person name="Picone N."/>
        </authorList>
    </citation>
    <scope>NUCLEOTIDE SEQUENCE [LARGE SCALE GENOMIC DNA]</scope>
    <source>
        <strain evidence="3">NSCAC1</strain>
    </source>
</reference>
<dbReference type="InterPro" id="IPR038375">
    <property type="entry name" value="NDUFAF7_sf"/>
</dbReference>
<evidence type="ECO:0000313" key="4">
    <source>
        <dbReference type="Proteomes" id="UP000516072"/>
    </source>
</evidence>
<evidence type="ECO:0000313" key="3">
    <source>
        <dbReference type="EMBL" id="CAB1274133.1"/>
    </source>
</evidence>
<evidence type="ECO:0008006" key="5">
    <source>
        <dbReference type="Google" id="ProtNLM"/>
    </source>
</evidence>
<dbReference type="EMBL" id="LR778175">
    <property type="protein sequence ID" value="CAB1274133.1"/>
    <property type="molecule type" value="Genomic_DNA"/>
</dbReference>
<dbReference type="GO" id="GO:0032259">
    <property type="term" value="P:methylation"/>
    <property type="evidence" value="ECO:0007669"/>
    <property type="project" value="UniProtKB-KW"/>
</dbReference>
<dbReference type="SUPFAM" id="SSF53335">
    <property type="entry name" value="S-adenosyl-L-methionine-dependent methyltransferases"/>
    <property type="match status" value="1"/>
</dbReference>
<dbReference type="GO" id="GO:0035243">
    <property type="term" value="F:protein-arginine omega-N symmetric methyltransferase activity"/>
    <property type="evidence" value="ECO:0007669"/>
    <property type="project" value="TreeGrafter"/>
</dbReference>
<keyword evidence="1" id="KW-0489">Methyltransferase</keyword>
<sequence length="398" mass="45061">MPIASSKGLPHPSPEAIIHSKKLQSLIRENIHQAGGAIPFSHFMGLALYTPRLGYYMSALPKIGHPGDFITAPEISPLFSRCLALAAQEILAILKKGNILEIGAGSGRMAADILIELADRDCLPEQYLILELSADLRQRQQTYLSQRIPHLMPKITWLNRLPDSIQGIIFANEVCDAMPIHCIQIETDCSWERYVGYDQKGEFIWENGPLSDPILDNRINDIRPFLNFEPNAEFSYISEINLMMERWIAELAHCLHQGVVFIIDYGFPQHEYYHWQRSEGTLMCHYQQYAHSDPFFFPGLQDITAHIDFTALAEAGKNSNLSITGYCSQADFLLSCGLDKLIAKESQESMPTMLEISNQVKRLILPSEMGELFKVLALTQGIDQPLLGFKLRDRRTRL</sequence>
<dbReference type="AlphaFoldDB" id="A0A7G1Q755"/>
<accession>A0A7G1Q755</accession>
<evidence type="ECO:0000256" key="1">
    <source>
        <dbReference type="ARBA" id="ARBA00022603"/>
    </source>
</evidence>
<name>A0A7G1Q755_9GAMM</name>
<dbReference type="RefSeq" id="WP_197744433.1">
    <property type="nucleotide sequence ID" value="NZ_LR778175.1"/>
</dbReference>
<dbReference type="PANTHER" id="PTHR12049:SF7">
    <property type="entry name" value="PROTEIN ARGININE METHYLTRANSFERASE NDUFAF7, MITOCHONDRIAL"/>
    <property type="match status" value="1"/>
</dbReference>
<keyword evidence="4" id="KW-1185">Reference proteome</keyword>